<dbReference type="Proteomes" id="UP000261520">
    <property type="component" value="Unplaced"/>
</dbReference>
<feature type="chain" id="PRO_5017214010" description="DUF4939 domain-containing protein" evidence="1">
    <location>
        <begin position="35"/>
        <end position="149"/>
    </location>
</feature>
<evidence type="ECO:0008006" key="4">
    <source>
        <dbReference type="Google" id="ProtNLM"/>
    </source>
</evidence>
<reference evidence="2" key="2">
    <citation type="submission" date="2025-09" db="UniProtKB">
        <authorList>
            <consortium name="Ensembl"/>
        </authorList>
    </citation>
    <scope>IDENTIFICATION</scope>
</reference>
<keyword evidence="1" id="KW-0732">Signal</keyword>
<sequence>WSWAEFLLLHAPGAHQRNHRHLLLMAQLTHQVAALLVTPPAAAGVPPRPPEPRGTDPEPYSGQPHLCWGFLFQCEFIFQQCPTRFNSGATKIRYMCGLLRGRALQWAEARLMNTPVDNLDFNEFVSTFKLVFDHPHYQDNAASERDSDH</sequence>
<proteinExistence type="predicted"/>
<evidence type="ECO:0000313" key="3">
    <source>
        <dbReference type="Proteomes" id="UP000261520"/>
    </source>
</evidence>
<keyword evidence="3" id="KW-1185">Reference proteome</keyword>
<name>A0A3B3ZZ05_9GOBI</name>
<evidence type="ECO:0000313" key="2">
    <source>
        <dbReference type="Ensembl" id="ENSPMGP00000009770.1"/>
    </source>
</evidence>
<dbReference type="AlphaFoldDB" id="A0A3B3ZZ05"/>
<reference evidence="2" key="1">
    <citation type="submission" date="2025-08" db="UniProtKB">
        <authorList>
            <consortium name="Ensembl"/>
        </authorList>
    </citation>
    <scope>IDENTIFICATION</scope>
</reference>
<organism evidence="2 3">
    <name type="scientific">Periophthalmus magnuspinnatus</name>
    <dbReference type="NCBI Taxonomy" id="409849"/>
    <lineage>
        <taxon>Eukaryota</taxon>
        <taxon>Metazoa</taxon>
        <taxon>Chordata</taxon>
        <taxon>Craniata</taxon>
        <taxon>Vertebrata</taxon>
        <taxon>Euteleostomi</taxon>
        <taxon>Actinopterygii</taxon>
        <taxon>Neopterygii</taxon>
        <taxon>Teleostei</taxon>
        <taxon>Neoteleostei</taxon>
        <taxon>Acanthomorphata</taxon>
        <taxon>Gobiaria</taxon>
        <taxon>Gobiiformes</taxon>
        <taxon>Gobioidei</taxon>
        <taxon>Gobiidae</taxon>
        <taxon>Oxudercinae</taxon>
        <taxon>Periophthalmus</taxon>
    </lineage>
</organism>
<feature type="signal peptide" evidence="1">
    <location>
        <begin position="1"/>
        <end position="34"/>
    </location>
</feature>
<protein>
    <recommendedName>
        <fullName evidence="4">DUF4939 domain-containing protein</fullName>
    </recommendedName>
</protein>
<dbReference type="Ensembl" id="ENSPMGT00000010417.1">
    <property type="protein sequence ID" value="ENSPMGP00000009770.1"/>
    <property type="gene ID" value="ENSPMGG00000008089.1"/>
</dbReference>
<accession>A0A3B3ZZ05</accession>
<evidence type="ECO:0000256" key="1">
    <source>
        <dbReference type="SAM" id="SignalP"/>
    </source>
</evidence>